<accession>A0ABW1US26</accession>
<sequence length="264" mass="30019">MTTRLLKIESGHNFRELGGYATQDGRHLKYHKVIRAGHLCDLSTTDQQKLTAYGVRQDVDFRSRDEVDKGPDRVPQQADYIFNPIFAVDETRSTESAAQIAATLKADPNAGYQQMIKVYHNLITDPHAQKAFRQFFALLLANDKDNEALLFHCTGGKDRTGIGAYLFLNALGVDQRTIREDYLLTNTVTKTYLDEFLTSLRNKGESEISIQNTRSFWVVEPGYLDQAEHDIAETSGNVHNFLTNILDLSENDLRDLRRIYLTAE</sequence>
<keyword evidence="2" id="KW-1185">Reference proteome</keyword>
<dbReference type="SUPFAM" id="SSF52799">
    <property type="entry name" value="(Phosphotyrosine protein) phosphatases II"/>
    <property type="match status" value="1"/>
</dbReference>
<protein>
    <submittedName>
        <fullName evidence="1">Tyrosine-protein phosphatase</fullName>
        <ecNumber evidence="1">3.1.3.48</ecNumber>
    </submittedName>
</protein>
<dbReference type="RefSeq" id="WP_125599702.1">
    <property type="nucleotide sequence ID" value="NZ_JBHSSM010000022.1"/>
</dbReference>
<dbReference type="Proteomes" id="UP001596310">
    <property type="component" value="Unassembled WGS sequence"/>
</dbReference>
<proteinExistence type="predicted"/>
<gene>
    <name evidence="1" type="ORF">ACFQHW_09645</name>
</gene>
<dbReference type="EMBL" id="JBHSSM010000022">
    <property type="protein sequence ID" value="MFC6315823.1"/>
    <property type="molecule type" value="Genomic_DNA"/>
</dbReference>
<dbReference type="Pfam" id="PF13350">
    <property type="entry name" value="Y_phosphatase3"/>
    <property type="match status" value="1"/>
</dbReference>
<dbReference type="GO" id="GO:0004725">
    <property type="term" value="F:protein tyrosine phosphatase activity"/>
    <property type="evidence" value="ECO:0007669"/>
    <property type="project" value="UniProtKB-EC"/>
</dbReference>
<evidence type="ECO:0000313" key="2">
    <source>
        <dbReference type="Proteomes" id="UP001596310"/>
    </source>
</evidence>
<comment type="caution">
    <text evidence="1">The sequence shown here is derived from an EMBL/GenBank/DDBJ whole genome shotgun (WGS) entry which is preliminary data.</text>
</comment>
<keyword evidence="1" id="KW-0378">Hydrolase</keyword>
<dbReference type="PROSITE" id="PS00383">
    <property type="entry name" value="TYR_PHOSPHATASE_1"/>
    <property type="match status" value="1"/>
</dbReference>
<dbReference type="InterPro" id="IPR016130">
    <property type="entry name" value="Tyr_Pase_AS"/>
</dbReference>
<evidence type="ECO:0000313" key="1">
    <source>
        <dbReference type="EMBL" id="MFC6315823.1"/>
    </source>
</evidence>
<name>A0ABW1US26_9LACO</name>
<dbReference type="InterPro" id="IPR026893">
    <property type="entry name" value="Tyr/Ser_Pase_IphP-type"/>
</dbReference>
<organism evidence="1 2">
    <name type="scientific">Lapidilactobacillus achengensis</name>
    <dbReference type="NCBI Taxonomy" id="2486000"/>
    <lineage>
        <taxon>Bacteria</taxon>
        <taxon>Bacillati</taxon>
        <taxon>Bacillota</taxon>
        <taxon>Bacilli</taxon>
        <taxon>Lactobacillales</taxon>
        <taxon>Lactobacillaceae</taxon>
        <taxon>Lapidilactobacillus</taxon>
    </lineage>
</organism>
<reference evidence="2" key="1">
    <citation type="journal article" date="2019" name="Int. J. Syst. Evol. Microbiol.">
        <title>The Global Catalogue of Microorganisms (GCM) 10K type strain sequencing project: providing services to taxonomists for standard genome sequencing and annotation.</title>
        <authorList>
            <consortium name="The Broad Institute Genomics Platform"/>
            <consortium name="The Broad Institute Genome Sequencing Center for Infectious Disease"/>
            <person name="Wu L."/>
            <person name="Ma J."/>
        </authorList>
    </citation>
    <scope>NUCLEOTIDE SEQUENCE [LARGE SCALE GENOMIC DNA]</scope>
    <source>
        <strain evidence="2">CCM 8897</strain>
    </source>
</reference>
<dbReference type="EC" id="3.1.3.48" evidence="1"/>
<dbReference type="Gene3D" id="3.90.190.10">
    <property type="entry name" value="Protein tyrosine phosphatase superfamily"/>
    <property type="match status" value="1"/>
</dbReference>
<dbReference type="InterPro" id="IPR029021">
    <property type="entry name" value="Prot-tyrosine_phosphatase-like"/>
</dbReference>